<feature type="transmembrane region" description="Helical" evidence="2">
    <location>
        <begin position="142"/>
        <end position="162"/>
    </location>
</feature>
<evidence type="ECO:0000256" key="1">
    <source>
        <dbReference type="SAM" id="MobiDB-lite"/>
    </source>
</evidence>
<reference evidence="4 5" key="1">
    <citation type="submission" date="2020-04" db="EMBL/GenBank/DDBJ databases">
        <title>MicrobeNet Type strains.</title>
        <authorList>
            <person name="Nicholson A.C."/>
        </authorList>
    </citation>
    <scope>NUCLEOTIDE SEQUENCE [LARGE SCALE GENOMIC DNA]</scope>
    <source>
        <strain evidence="4 5">JCM 3332</strain>
    </source>
</reference>
<protein>
    <recommendedName>
        <fullName evidence="3">DM13 domain-containing protein</fullName>
    </recommendedName>
</protein>
<dbReference type="Pfam" id="PF10081">
    <property type="entry name" value="Abhydrolase_9"/>
    <property type="match status" value="2"/>
</dbReference>
<keyword evidence="2" id="KW-0472">Membrane</keyword>
<keyword evidence="2" id="KW-0812">Transmembrane</keyword>
<feature type="domain" description="DM13" evidence="3">
    <location>
        <begin position="167"/>
        <end position="277"/>
    </location>
</feature>
<feature type="region of interest" description="Disordered" evidence="1">
    <location>
        <begin position="419"/>
        <end position="439"/>
    </location>
</feature>
<dbReference type="InterPro" id="IPR029058">
    <property type="entry name" value="AB_hydrolase_fold"/>
</dbReference>
<keyword evidence="2" id="KW-1133">Transmembrane helix</keyword>
<dbReference type="SUPFAM" id="SSF53474">
    <property type="entry name" value="alpha/beta-Hydrolases"/>
    <property type="match status" value="1"/>
</dbReference>
<evidence type="ECO:0000313" key="4">
    <source>
        <dbReference type="EMBL" id="NKY59979.1"/>
    </source>
</evidence>
<name>A0A846YSM6_9NOCA</name>
<dbReference type="AlphaFoldDB" id="A0A846YSM6"/>
<evidence type="ECO:0000259" key="3">
    <source>
        <dbReference type="PROSITE" id="PS51549"/>
    </source>
</evidence>
<feature type="transmembrane region" description="Helical" evidence="2">
    <location>
        <begin position="72"/>
        <end position="89"/>
    </location>
</feature>
<keyword evidence="5" id="KW-1185">Reference proteome</keyword>
<dbReference type="EMBL" id="JAAXOT010000019">
    <property type="protein sequence ID" value="NKY59979.1"/>
    <property type="molecule type" value="Genomic_DNA"/>
</dbReference>
<dbReference type="InterPro" id="IPR019545">
    <property type="entry name" value="DM13_domain"/>
</dbReference>
<gene>
    <name evidence="4" type="ORF">HGA15_28310</name>
</gene>
<organism evidence="4 5">
    <name type="scientific">Nocardia flavorosea</name>
    <dbReference type="NCBI Taxonomy" id="53429"/>
    <lineage>
        <taxon>Bacteria</taxon>
        <taxon>Bacillati</taxon>
        <taxon>Actinomycetota</taxon>
        <taxon>Actinomycetes</taxon>
        <taxon>Mycobacteriales</taxon>
        <taxon>Nocardiaceae</taxon>
        <taxon>Nocardia</taxon>
    </lineage>
</organism>
<evidence type="ECO:0000313" key="5">
    <source>
        <dbReference type="Proteomes" id="UP000570678"/>
    </source>
</evidence>
<dbReference type="InterPro" id="IPR027787">
    <property type="entry name" value="Alpha/beta-hydrolase_catalytic"/>
</dbReference>
<dbReference type="PROSITE" id="PS51549">
    <property type="entry name" value="DM13"/>
    <property type="match status" value="1"/>
</dbReference>
<sequence length="439" mass="45360">MTGGAIGALGDLTSDGASVRPAGGLGNRATDRPSGTLANPRIFTRRPWGVRTGRLRRTVSNRFAGVPTGRHLVLATTAVGVVASILHAASWQNTLRDAMGVARIGPEYWSFWAAGSLVLTIVLVAGVSTAGRLLRRIGWSRGVATTVVATLPVAFFGIPGIAAASGGSADSGLVQPGAMTRSGSAESLVSWDSLGREGQRFVTNGPAGAVRVYVGLKSAPDLASRAELAVRELDRAGGFDRADLVIAVPTGSGWVDARALRGFGERFGADFAVTALQYSQLPSWATFVLGRDSATASARALFTAIEDHAATLPNPPRLHLYGQSLGALGGSAVFAGAAEQNRRVCSVLWAGMPGGGGREPGARTAVLANSSDPVVHWSPDLLWRPPDLTGVRRDAPAPGWLPVASFVQTTADLLGSLSAPPGHGHRYDVDQGTALPGCE</sequence>
<dbReference type="Proteomes" id="UP000570678">
    <property type="component" value="Unassembled WGS sequence"/>
</dbReference>
<feature type="transmembrane region" description="Helical" evidence="2">
    <location>
        <begin position="109"/>
        <end position="130"/>
    </location>
</feature>
<comment type="caution">
    <text evidence="4">The sequence shown here is derived from an EMBL/GenBank/DDBJ whole genome shotgun (WGS) entry which is preliminary data.</text>
</comment>
<proteinExistence type="predicted"/>
<evidence type="ECO:0000256" key="2">
    <source>
        <dbReference type="SAM" id="Phobius"/>
    </source>
</evidence>
<dbReference type="InterPro" id="IPR027788">
    <property type="entry name" value="Alpha/beta-hydrolase_N_dom"/>
</dbReference>
<accession>A0A846YSM6</accession>
<dbReference type="Pfam" id="PF15420">
    <property type="entry name" value="Abhydrolase_9_N"/>
    <property type="match status" value="1"/>
</dbReference>